<evidence type="ECO:0000256" key="7">
    <source>
        <dbReference type="ARBA" id="ARBA00022729"/>
    </source>
</evidence>
<dbReference type="Gene3D" id="2.60.40.2610">
    <property type="entry name" value="Outer membrane usher protein FimD, plug domain"/>
    <property type="match status" value="1"/>
</dbReference>
<keyword evidence="6 10" id="KW-0812">Transmembrane</keyword>
<evidence type="ECO:0000256" key="5">
    <source>
        <dbReference type="ARBA" id="ARBA00022558"/>
    </source>
</evidence>
<dbReference type="AlphaFoldDB" id="A0A5M9R9G7"/>
<dbReference type="InterPro" id="IPR018030">
    <property type="entry name" value="Fimbrial_membr_usher_CS"/>
</dbReference>
<dbReference type="InterPro" id="IPR043142">
    <property type="entry name" value="PapC-like_C_sf"/>
</dbReference>
<dbReference type="Pfam" id="PF13953">
    <property type="entry name" value="PapC_C"/>
    <property type="match status" value="1"/>
</dbReference>
<dbReference type="PANTHER" id="PTHR30451">
    <property type="entry name" value="OUTER MEMBRANE USHER PROTEIN"/>
    <property type="match status" value="1"/>
</dbReference>
<gene>
    <name evidence="13" type="ORF">F4V73_01860</name>
</gene>
<name>A0A5M9R9G7_9GAMM</name>
<evidence type="ECO:0000313" key="13">
    <source>
        <dbReference type="EMBL" id="KAA8716656.1"/>
    </source>
</evidence>
<dbReference type="Gene3D" id="2.60.40.3110">
    <property type="match status" value="1"/>
</dbReference>
<evidence type="ECO:0000259" key="12">
    <source>
        <dbReference type="Pfam" id="PF13954"/>
    </source>
</evidence>
<evidence type="ECO:0000256" key="1">
    <source>
        <dbReference type="ARBA" id="ARBA00004571"/>
    </source>
</evidence>
<protein>
    <submittedName>
        <fullName evidence="13">Fimbrial biogenesis outer membrane usher protein</fullName>
    </submittedName>
</protein>
<dbReference type="SUPFAM" id="SSF141729">
    <property type="entry name" value="FimD N-terminal domain-like"/>
    <property type="match status" value="1"/>
</dbReference>
<organism evidence="13 14">
    <name type="scientific">Morganella psychrotolerans</name>
    <dbReference type="NCBI Taxonomy" id="368603"/>
    <lineage>
        <taxon>Bacteria</taxon>
        <taxon>Pseudomonadati</taxon>
        <taxon>Pseudomonadota</taxon>
        <taxon>Gammaproteobacteria</taxon>
        <taxon>Enterobacterales</taxon>
        <taxon>Morganellaceae</taxon>
        <taxon>Morganella</taxon>
    </lineage>
</organism>
<keyword evidence="3 10" id="KW-0813">Transport</keyword>
<dbReference type="Proteomes" id="UP000322181">
    <property type="component" value="Unassembled WGS sequence"/>
</dbReference>
<dbReference type="RefSeq" id="WP_067363896.1">
    <property type="nucleotide sequence ID" value="NZ_LZEW01000001.1"/>
</dbReference>
<feature type="domain" description="PapC-like C-terminal" evidence="11">
    <location>
        <begin position="772"/>
        <end position="835"/>
    </location>
</feature>
<feature type="domain" description="PapC N-terminal" evidence="12">
    <location>
        <begin position="30"/>
        <end position="172"/>
    </location>
</feature>
<dbReference type="Gene3D" id="3.10.20.410">
    <property type="match status" value="1"/>
</dbReference>
<dbReference type="InterPro" id="IPR042186">
    <property type="entry name" value="FimD_plug_dom"/>
</dbReference>
<dbReference type="InterPro" id="IPR037224">
    <property type="entry name" value="PapC_N_sf"/>
</dbReference>
<evidence type="ECO:0000256" key="10">
    <source>
        <dbReference type="RuleBase" id="RU003884"/>
    </source>
</evidence>
<dbReference type="PANTHER" id="PTHR30451:SF21">
    <property type="entry name" value="FIMBRIAL USHER DOMAIN-CONTAINING PROTEIN YDET-RELATED"/>
    <property type="match status" value="1"/>
</dbReference>
<comment type="similarity">
    <text evidence="2 10">Belongs to the fimbrial export usher family.</text>
</comment>
<keyword evidence="4" id="KW-1134">Transmembrane beta strand</keyword>
<sequence length="852" mass="95403">MLRAPARTEIYSSIITVMLLNINQAKADDYFDPAFVTDPSGKAVSIDLSSFERASFIPGTYRVDIYLNEQYVNSQDILFFGDKNTGELQPCLSDTQLAGYGIKPEFYSLLDKSGECVNIRDIQGAKATFIGGQNRLYLNLPQIAFDQKALEANQESLWDDGIPVMFTDYSMSGTHHNNTKNNDKSDTLYLNLRSGVNVGAWRYRNHSTWNKYSDGNSKWESQLNYLERPLRAIKSNILIGDNFSDSDVFDNVSFRGVKLWSDNQMRPNYSNIYAPTITGVATIDSTIEVSQNGYVIYRTNVPAGAYELTDVSPLNNGSNLYVVQRGIDGSERRFIIPFSSLDFMQRKGTYKYSITAGQYRMNNTSSYNDDSSSGDKTKFVQSDAFYGLTDNSTLFGGVQAASRYQAYDIGLGMNIPVVGALASDIMFTRAAPDSVDDMNGRAFRLRYSKSLENTGTNISFASYRYISGDYITMTDMFDYYSGKADTEAYLMRKGQMDLSVSQALPGDFGLLSVSVSHQTYDTYYSNQEKNVESYNIGYSNTINTVSYNLNYSYYKNTINKVNNRNDDIEKNRENDHVVSVSFSIPLGGEYKDNWINYGASYNKYGDFDNYVGVGGVALDNNRLSWNVQQGYGNRDRGNYGSVYGKYKSGYGDANAGYSYKKDNRQLSYGLNGSFVMSQYGATLSRPLGDTNGLIYAPGAEGVRIINSSEARTDSSGLAIISNLIPYRNNVVNLDTRTLPENAEIDAALKEVYPTRGAMVLVDYDTHLGAKILVTLYDSTGNQIPFGAYAVADNKSERFYVSNYGRLYLTGATQADNVRVFWGDDNQYQCQFSYQIEGKRKINGLYIFDEICQ</sequence>
<dbReference type="InterPro" id="IPR025949">
    <property type="entry name" value="PapC-like_C"/>
</dbReference>
<evidence type="ECO:0000256" key="2">
    <source>
        <dbReference type="ARBA" id="ARBA00008064"/>
    </source>
</evidence>
<evidence type="ECO:0000256" key="9">
    <source>
        <dbReference type="ARBA" id="ARBA00023237"/>
    </source>
</evidence>
<dbReference type="PROSITE" id="PS01151">
    <property type="entry name" value="FIMBRIAL_USHER"/>
    <property type="match status" value="1"/>
</dbReference>
<keyword evidence="5 10" id="KW-1029">Fimbrium biogenesis</keyword>
<comment type="subcellular location">
    <subcellularLocation>
        <location evidence="1 10">Cell outer membrane</location>
        <topology evidence="1 10">Multi-pass membrane protein</topology>
    </subcellularLocation>
</comment>
<evidence type="ECO:0000256" key="3">
    <source>
        <dbReference type="ARBA" id="ARBA00022448"/>
    </source>
</evidence>
<dbReference type="GO" id="GO:0009297">
    <property type="term" value="P:pilus assembly"/>
    <property type="evidence" value="ECO:0007669"/>
    <property type="project" value="InterPro"/>
</dbReference>
<evidence type="ECO:0000256" key="8">
    <source>
        <dbReference type="ARBA" id="ARBA00023136"/>
    </source>
</evidence>
<evidence type="ECO:0000256" key="4">
    <source>
        <dbReference type="ARBA" id="ARBA00022452"/>
    </source>
</evidence>
<dbReference type="Gene3D" id="2.60.40.2070">
    <property type="match status" value="1"/>
</dbReference>
<evidence type="ECO:0000256" key="6">
    <source>
        <dbReference type="ARBA" id="ARBA00022692"/>
    </source>
</evidence>
<dbReference type="GO" id="GO:0009279">
    <property type="term" value="C:cell outer membrane"/>
    <property type="evidence" value="ECO:0007669"/>
    <property type="project" value="UniProtKB-SubCell"/>
</dbReference>
<dbReference type="Pfam" id="PF13954">
    <property type="entry name" value="PapC_N"/>
    <property type="match status" value="1"/>
</dbReference>
<dbReference type="InterPro" id="IPR000015">
    <property type="entry name" value="Fimb_usher"/>
</dbReference>
<dbReference type="InterPro" id="IPR025885">
    <property type="entry name" value="PapC_N"/>
</dbReference>
<evidence type="ECO:0000259" key="11">
    <source>
        <dbReference type="Pfam" id="PF13953"/>
    </source>
</evidence>
<reference evidence="13 14" key="1">
    <citation type="submission" date="2019-09" db="EMBL/GenBank/DDBJ databases">
        <title>Draft genome sequence of various Type strains from the CCUG.</title>
        <authorList>
            <person name="Pineiro-Iglesias B."/>
            <person name="Tunovic T."/>
            <person name="Unosson C."/>
            <person name="Inganas E."/>
            <person name="Ohlen M."/>
            <person name="Cardew S."/>
            <person name="Jensie-Markopoulos S."/>
            <person name="Salva-Serra F."/>
            <person name="Jaen-Luchoro D."/>
            <person name="Karlsson R."/>
            <person name="Svensson-Stadler L."/>
            <person name="Chun J."/>
            <person name="Moore E."/>
        </authorList>
    </citation>
    <scope>NUCLEOTIDE SEQUENCE [LARGE SCALE GENOMIC DNA]</scope>
    <source>
        <strain evidence="13 14">CCUG 53682T</strain>
    </source>
</reference>
<keyword evidence="9 10" id="KW-0998">Cell outer membrane</keyword>
<keyword evidence="8 10" id="KW-0472">Membrane</keyword>
<accession>A0A5M9R9G7</accession>
<comment type="caution">
    <text evidence="13">The sequence shown here is derived from an EMBL/GenBank/DDBJ whole genome shotgun (WGS) entry which is preliminary data.</text>
</comment>
<dbReference type="GO" id="GO:0015473">
    <property type="term" value="F:fimbrial usher porin activity"/>
    <property type="evidence" value="ECO:0007669"/>
    <property type="project" value="InterPro"/>
</dbReference>
<proteinExistence type="inferred from homology"/>
<dbReference type="OrthoDB" id="6554712at2"/>
<evidence type="ECO:0000313" key="14">
    <source>
        <dbReference type="Proteomes" id="UP000322181"/>
    </source>
</evidence>
<dbReference type="Pfam" id="PF00577">
    <property type="entry name" value="Usher"/>
    <property type="match status" value="1"/>
</dbReference>
<dbReference type="EMBL" id="VXKB01000001">
    <property type="protein sequence ID" value="KAA8716656.1"/>
    <property type="molecule type" value="Genomic_DNA"/>
</dbReference>
<keyword evidence="7" id="KW-0732">Signal</keyword>